<dbReference type="EMBL" id="MLJW01000052">
    <property type="protein sequence ID" value="OIR05197.1"/>
    <property type="molecule type" value="Genomic_DNA"/>
</dbReference>
<dbReference type="PANTHER" id="PTHR10357:SF179">
    <property type="entry name" value="NEUTRAL AND BASIC AMINO ACID TRANSPORT PROTEIN RBAT"/>
    <property type="match status" value="1"/>
</dbReference>
<dbReference type="SUPFAM" id="SSF51445">
    <property type="entry name" value="(Trans)glycosidases"/>
    <property type="match status" value="1"/>
</dbReference>
<dbReference type="Gene3D" id="3.20.20.80">
    <property type="entry name" value="Glycosidases"/>
    <property type="match status" value="1"/>
</dbReference>
<organism evidence="2">
    <name type="scientific">mine drainage metagenome</name>
    <dbReference type="NCBI Taxonomy" id="410659"/>
    <lineage>
        <taxon>unclassified sequences</taxon>
        <taxon>metagenomes</taxon>
        <taxon>ecological metagenomes</taxon>
    </lineage>
</organism>
<dbReference type="InterPro" id="IPR045857">
    <property type="entry name" value="O16G_dom_2"/>
</dbReference>
<dbReference type="EC" id="3.2.1.1" evidence="2"/>
<dbReference type="Pfam" id="PF00128">
    <property type="entry name" value="Alpha-amylase"/>
    <property type="match status" value="1"/>
</dbReference>
<comment type="caution">
    <text evidence="2">The sequence shown here is derived from an EMBL/GenBank/DDBJ whole genome shotgun (WGS) entry which is preliminary data.</text>
</comment>
<sequence length="568" mass="61416">MAIPHAQTARSHGLRHTARFLAACAAASLLFSPSPASARPDPDTPDWWTHATFYEIFVRSFADAAHGPLARDGKGDLQGLIDHLDYLNDGNPASEKSLGVTALWLMPVQPSPSYHGYDVTNYRAVNPDYGDVALMRRLVREAHRRGMRVIVDFVLNHASSEHPLFRQALASPGSPARAMFRFAKAPEQVAGPWGETVWHPGGGAFYYGVFSPAMPDWNFRDPAVTEHHRRAARFWLVDVGVDGLRLDAVRYFYEDGNQLQDTPETRAWLRAFTDYCHRIRPGSFIVGECYADSPTIASYQNAGACDSLFEFDLAHATLEAVAKGDPGILSSALAETRGLDHDSARWSIFLANHDQERTLTQLGGDRAKARLAAELEFSLPGVPFVYYGEEIGMRGAKPDPDLRTPMQWTAAVPNAGFTAPDVRPWHPVNADFAHVNVAREESSPDSLLSLYKRLIRMNAASPALRHGRPLPLSGGAPGVYAEFREVGGDAVLVVANLTAKPVACPAFSLASSGLCTGVRAAEVLQGAAVSAPALAPGGGFSDWRPLPSLAAESAYVVRFTGPAAGSAP</sequence>
<dbReference type="InterPro" id="IPR006047">
    <property type="entry name" value="GH13_cat_dom"/>
</dbReference>
<evidence type="ECO:0000259" key="1">
    <source>
        <dbReference type="SMART" id="SM00642"/>
    </source>
</evidence>
<dbReference type="GO" id="GO:0004556">
    <property type="term" value="F:alpha-amylase activity"/>
    <property type="evidence" value="ECO:0007669"/>
    <property type="project" value="UniProtKB-EC"/>
</dbReference>
<keyword evidence="2" id="KW-0378">Hydrolase</keyword>
<dbReference type="Gene3D" id="3.90.400.10">
    <property type="entry name" value="Oligo-1,6-glucosidase, Domain 2"/>
    <property type="match status" value="1"/>
</dbReference>
<dbReference type="AlphaFoldDB" id="A0A1J5SM68"/>
<dbReference type="SMART" id="SM00642">
    <property type="entry name" value="Aamy"/>
    <property type="match status" value="1"/>
</dbReference>
<dbReference type="InterPro" id="IPR017853">
    <property type="entry name" value="GH"/>
</dbReference>
<proteinExistence type="predicted"/>
<dbReference type="PANTHER" id="PTHR10357">
    <property type="entry name" value="ALPHA-AMYLASE FAMILY MEMBER"/>
    <property type="match status" value="1"/>
</dbReference>
<name>A0A1J5SM68_9ZZZZ</name>
<reference evidence="2" key="1">
    <citation type="submission" date="2016-10" db="EMBL/GenBank/DDBJ databases">
        <title>Sequence of Gallionella enrichment culture.</title>
        <authorList>
            <person name="Poehlein A."/>
            <person name="Muehling M."/>
            <person name="Daniel R."/>
        </authorList>
    </citation>
    <scope>NUCLEOTIDE SEQUENCE</scope>
</reference>
<keyword evidence="2" id="KW-0326">Glycosidase</keyword>
<feature type="domain" description="Glycosyl hydrolase family 13 catalytic" evidence="1">
    <location>
        <begin position="55"/>
        <end position="426"/>
    </location>
</feature>
<evidence type="ECO:0000313" key="2">
    <source>
        <dbReference type="EMBL" id="OIR05197.1"/>
    </source>
</evidence>
<accession>A0A1J5SM68</accession>
<protein>
    <submittedName>
        <fullName evidence="2">Alpha-amylase</fullName>
        <ecNumber evidence="2">3.2.1.1</ecNumber>
    </submittedName>
</protein>
<dbReference type="CDD" id="cd11316">
    <property type="entry name" value="AmyAc_bac2_AmyA"/>
    <property type="match status" value="1"/>
</dbReference>
<gene>
    <name evidence="2" type="ORF">GALL_127550</name>
</gene>
<dbReference type="GO" id="GO:0009313">
    <property type="term" value="P:oligosaccharide catabolic process"/>
    <property type="evidence" value="ECO:0007669"/>
    <property type="project" value="TreeGrafter"/>
</dbReference>